<dbReference type="CDD" id="cd09731">
    <property type="entry name" value="Cse2_I-E"/>
    <property type="match status" value="1"/>
</dbReference>
<protein>
    <submittedName>
        <fullName evidence="1">CRISPR type I-E-associated protein CasB/Cse2</fullName>
    </submittedName>
</protein>
<name>A0AAE4ALG7_9BACT</name>
<dbReference type="Gene3D" id="1.10.520.40">
    <property type="entry name" value="CRISPR-associated protein Cse2"/>
    <property type="match status" value="1"/>
</dbReference>
<dbReference type="InterPro" id="IPR013382">
    <property type="entry name" value="CRISPR-assoc_prot_Cse2"/>
</dbReference>
<dbReference type="AlphaFoldDB" id="A0AAE4ALG7"/>
<dbReference type="RefSeq" id="WP_307259576.1">
    <property type="nucleotide sequence ID" value="NZ_JAUSVL010000001.1"/>
</dbReference>
<dbReference type="EMBL" id="JAUSVL010000001">
    <property type="protein sequence ID" value="MDQ0288264.1"/>
    <property type="molecule type" value="Genomic_DNA"/>
</dbReference>
<gene>
    <name evidence="1" type="ORF">J3R75_000371</name>
</gene>
<accession>A0AAE4ALG7</accession>
<dbReference type="Proteomes" id="UP001238163">
    <property type="component" value="Unassembled WGS sequence"/>
</dbReference>
<evidence type="ECO:0000313" key="1">
    <source>
        <dbReference type="EMBL" id="MDQ0288264.1"/>
    </source>
</evidence>
<comment type="caution">
    <text evidence="1">The sequence shown here is derived from an EMBL/GenBank/DDBJ whole genome shotgun (WGS) entry which is preliminary data.</text>
</comment>
<dbReference type="NCBIfam" id="TIGR02548">
    <property type="entry name" value="casB_cse2"/>
    <property type="match status" value="1"/>
</dbReference>
<dbReference type="Pfam" id="PF09485">
    <property type="entry name" value="CRISPR_Cse2"/>
    <property type="match status" value="1"/>
</dbReference>
<reference evidence="1" key="1">
    <citation type="submission" date="2023-07" db="EMBL/GenBank/DDBJ databases">
        <title>Genomic Encyclopedia of Type Strains, Phase IV (KMG-IV): sequencing the most valuable type-strain genomes for metagenomic binning, comparative biology and taxonomic classification.</title>
        <authorList>
            <person name="Goeker M."/>
        </authorList>
    </citation>
    <scope>NUCLEOTIDE SEQUENCE</scope>
    <source>
        <strain evidence="1">DSM 24202</strain>
    </source>
</reference>
<sequence>MDNSQSAAHRFVSTMIDKVKKDTACRAAFRHADTPSMESRAWEYILHFCKLESHTERRVFCLIGAAIARTMPDHDGHMSVGSALRSLCSGGTEADLSTELSRLRRLLACDDSFELLDVIRHVLRYIQAQGALICYEQLLHDTIYWGEYTRIKWTKDFFKVSESATKD</sequence>
<keyword evidence="2" id="KW-1185">Reference proteome</keyword>
<evidence type="ECO:0000313" key="2">
    <source>
        <dbReference type="Proteomes" id="UP001238163"/>
    </source>
</evidence>
<dbReference type="InterPro" id="IPR038287">
    <property type="entry name" value="Cse2_sf"/>
</dbReference>
<organism evidence="1 2">
    <name type="scientific">Oligosphaera ethanolica</name>
    <dbReference type="NCBI Taxonomy" id="760260"/>
    <lineage>
        <taxon>Bacteria</taxon>
        <taxon>Pseudomonadati</taxon>
        <taxon>Lentisphaerota</taxon>
        <taxon>Oligosphaeria</taxon>
        <taxon>Oligosphaerales</taxon>
        <taxon>Oligosphaeraceae</taxon>
        <taxon>Oligosphaera</taxon>
    </lineage>
</organism>
<proteinExistence type="predicted"/>